<evidence type="ECO:0000313" key="11">
    <source>
        <dbReference type="EMBL" id="MDO8107751.1"/>
    </source>
</evidence>
<dbReference type="Proteomes" id="UP001232536">
    <property type="component" value="Unassembled WGS sequence"/>
</dbReference>
<dbReference type="PANTHER" id="PTHR42982:SF1">
    <property type="entry name" value="SEC-INDEPENDENT PROTEIN TRANSLOCASE PROTEIN TATA"/>
    <property type="match status" value="1"/>
</dbReference>
<keyword evidence="2 9" id="KW-0813">Transport</keyword>
<comment type="subcellular location">
    <subcellularLocation>
        <location evidence="1 9">Cell membrane</location>
        <topology evidence="1 9">Single-pass membrane protein</topology>
    </subcellularLocation>
</comment>
<keyword evidence="12" id="KW-1185">Reference proteome</keyword>
<comment type="caution">
    <text evidence="11">The sequence shown here is derived from an EMBL/GenBank/DDBJ whole genome shotgun (WGS) entry which is preliminary data.</text>
</comment>
<comment type="function">
    <text evidence="9">Part of the twin-arginine translocation (Tat) system that transports large folded proteins containing a characteristic twin-arginine motif in their signal peptide across membranes. TatA could form the protein-conducting channel of the Tat system.</text>
</comment>
<organism evidence="11 12">
    <name type="scientific">Actinotalea lenta</name>
    <dbReference type="NCBI Taxonomy" id="3064654"/>
    <lineage>
        <taxon>Bacteria</taxon>
        <taxon>Bacillati</taxon>
        <taxon>Actinomycetota</taxon>
        <taxon>Actinomycetes</taxon>
        <taxon>Micrococcales</taxon>
        <taxon>Cellulomonadaceae</taxon>
        <taxon>Actinotalea</taxon>
    </lineage>
</organism>
<feature type="region of interest" description="Disordered" evidence="10">
    <location>
        <begin position="43"/>
        <end position="94"/>
    </location>
</feature>
<keyword evidence="7 9" id="KW-0811">Translocation</keyword>
<name>A0ABT9DB71_9CELL</name>
<evidence type="ECO:0000256" key="7">
    <source>
        <dbReference type="ARBA" id="ARBA00023010"/>
    </source>
</evidence>
<keyword evidence="3 9" id="KW-1003">Cell membrane</keyword>
<dbReference type="RefSeq" id="WP_304601360.1">
    <property type="nucleotide sequence ID" value="NZ_JAUQYO010000001.1"/>
</dbReference>
<evidence type="ECO:0000256" key="9">
    <source>
        <dbReference type="HAMAP-Rule" id="MF_00236"/>
    </source>
</evidence>
<feature type="compositionally biased region" description="Polar residues" evidence="10">
    <location>
        <begin position="58"/>
        <end position="73"/>
    </location>
</feature>
<dbReference type="Gene3D" id="1.20.5.3310">
    <property type="match status" value="1"/>
</dbReference>
<accession>A0ABT9DB71</accession>
<sequence>MGGLRGQEWLVLALIVLLLFGASRLPALARSLGKSARIMRDELRGDGAQDGSAEDSATRGQDGSTVSRSSTGARGTDDATVIRHPDDDGDRPRS</sequence>
<evidence type="ECO:0000256" key="3">
    <source>
        <dbReference type="ARBA" id="ARBA00022475"/>
    </source>
</evidence>
<evidence type="ECO:0000256" key="6">
    <source>
        <dbReference type="ARBA" id="ARBA00022989"/>
    </source>
</evidence>
<dbReference type="InterPro" id="IPR006312">
    <property type="entry name" value="TatA/E"/>
</dbReference>
<gene>
    <name evidence="9" type="primary">tatA</name>
    <name evidence="11" type="ORF">Q6348_11140</name>
</gene>
<keyword evidence="6 9" id="KW-1133">Transmembrane helix</keyword>
<dbReference type="HAMAP" id="MF_00236">
    <property type="entry name" value="TatA_E"/>
    <property type="match status" value="1"/>
</dbReference>
<proteinExistence type="inferred from homology"/>
<evidence type="ECO:0000256" key="10">
    <source>
        <dbReference type="SAM" id="MobiDB-lite"/>
    </source>
</evidence>
<dbReference type="Pfam" id="PF02416">
    <property type="entry name" value="TatA_B_E"/>
    <property type="match status" value="1"/>
</dbReference>
<comment type="similarity">
    <text evidence="9">Belongs to the TatA/E family.</text>
</comment>
<reference evidence="11 12" key="1">
    <citation type="submission" date="2023-07" db="EMBL/GenBank/DDBJ databases">
        <title>Description of novel actinomycetes strains, isolated from tidal flat sediment.</title>
        <authorList>
            <person name="Lu C."/>
        </authorList>
    </citation>
    <scope>NUCLEOTIDE SEQUENCE [LARGE SCALE GENOMIC DNA]</scope>
    <source>
        <strain evidence="11 12">SYSU T00b441</strain>
    </source>
</reference>
<comment type="subunit">
    <text evidence="9">The Tat system comprises two distinct complexes: a TatABC complex, containing multiple copies of TatA, TatB and TatC subunits, and a separate TatA complex, containing only TatA subunits. Substrates initially bind to the TatABC complex, which probably triggers association of the separate TatA complex to form the active translocon.</text>
</comment>
<evidence type="ECO:0000256" key="4">
    <source>
        <dbReference type="ARBA" id="ARBA00022692"/>
    </source>
</evidence>
<evidence type="ECO:0000256" key="8">
    <source>
        <dbReference type="ARBA" id="ARBA00023136"/>
    </source>
</evidence>
<evidence type="ECO:0000313" key="12">
    <source>
        <dbReference type="Proteomes" id="UP001232536"/>
    </source>
</evidence>
<dbReference type="PANTHER" id="PTHR42982">
    <property type="entry name" value="SEC-INDEPENDENT PROTEIN TRANSLOCASE PROTEIN TATA"/>
    <property type="match status" value="1"/>
</dbReference>
<evidence type="ECO:0000256" key="1">
    <source>
        <dbReference type="ARBA" id="ARBA00004162"/>
    </source>
</evidence>
<dbReference type="EMBL" id="JAUQYP010000001">
    <property type="protein sequence ID" value="MDO8107751.1"/>
    <property type="molecule type" value="Genomic_DNA"/>
</dbReference>
<keyword evidence="4 9" id="KW-0812">Transmembrane</keyword>
<protein>
    <recommendedName>
        <fullName evidence="9">Sec-independent protein translocase protein TatA</fullName>
    </recommendedName>
</protein>
<keyword evidence="5 9" id="KW-0653">Protein transport</keyword>
<evidence type="ECO:0000256" key="5">
    <source>
        <dbReference type="ARBA" id="ARBA00022927"/>
    </source>
</evidence>
<evidence type="ECO:0000256" key="2">
    <source>
        <dbReference type="ARBA" id="ARBA00022448"/>
    </source>
</evidence>
<feature type="compositionally biased region" description="Basic and acidic residues" evidence="10">
    <location>
        <begin position="75"/>
        <end position="94"/>
    </location>
</feature>
<dbReference type="InterPro" id="IPR003369">
    <property type="entry name" value="TatA/B/E"/>
</dbReference>
<keyword evidence="8 9" id="KW-0472">Membrane</keyword>